<proteinExistence type="predicted"/>
<dbReference type="EMBL" id="LFMI01000641">
    <property type="protein sequence ID" value="OTA05821.1"/>
    <property type="molecule type" value="Genomic_DNA"/>
</dbReference>
<organism evidence="2 3">
    <name type="scientific">Trichoderma parareesei</name>
    <name type="common">Filamentous fungus</name>
    <dbReference type="NCBI Taxonomy" id="858221"/>
    <lineage>
        <taxon>Eukaryota</taxon>
        <taxon>Fungi</taxon>
        <taxon>Dikarya</taxon>
        <taxon>Ascomycota</taxon>
        <taxon>Pezizomycotina</taxon>
        <taxon>Sordariomycetes</taxon>
        <taxon>Hypocreomycetidae</taxon>
        <taxon>Hypocreales</taxon>
        <taxon>Hypocreaceae</taxon>
        <taxon>Trichoderma</taxon>
    </lineage>
</organism>
<dbReference type="Proteomes" id="UP000219286">
    <property type="component" value="Unassembled WGS sequence"/>
</dbReference>
<comment type="caution">
    <text evidence="2">The sequence shown here is derived from an EMBL/GenBank/DDBJ whole genome shotgun (WGS) entry which is preliminary data.</text>
</comment>
<gene>
    <name evidence="2" type="ORF">A9Z42_0065430</name>
</gene>
<evidence type="ECO:0000313" key="2">
    <source>
        <dbReference type="EMBL" id="OTA05821.1"/>
    </source>
</evidence>
<feature type="region of interest" description="Disordered" evidence="1">
    <location>
        <begin position="62"/>
        <end position="99"/>
    </location>
</feature>
<name>A0A2H3A169_TRIPA</name>
<accession>A0A2H3A169</accession>
<dbReference type="AlphaFoldDB" id="A0A2H3A169"/>
<protein>
    <submittedName>
        <fullName evidence="2">Uncharacterized protein</fullName>
    </submittedName>
</protein>
<sequence length="253" mass="28719">MEDSLYGFRFKSQTSLLVSGPHEIDEVEIESMQWQDCRQHEERNLQPHHHYCDEATQTPNWEHHDQRVDSPPTLAPQTTDEAFGRQSEHPAWNSGDVVDFQVGDDSGKWRRQSMWYEAGLQGHRPSSPAPQPIRVKQEASDESMQMFPETEPFEAEDASYYEVKNSIACQDIKGECGSDVSSITMEDACEADEDTAWEMAIDAEDEDSSDTGDGGVVDFEDDFLSEEPAGDDIMEGMPQRLYWAITEAQGLWE</sequence>
<feature type="region of interest" description="Disordered" evidence="1">
    <location>
        <begin position="120"/>
        <end position="143"/>
    </location>
</feature>
<evidence type="ECO:0000256" key="1">
    <source>
        <dbReference type="SAM" id="MobiDB-lite"/>
    </source>
</evidence>
<reference evidence="2 3" key="1">
    <citation type="journal article" date="2015" name="Genome Announc.">
        <title>Genome sequence and annotation of Trichoderma parareesei, the ancestor of the cellulase producer Trichoderma reesei.</title>
        <authorList>
            <person name="Yang D."/>
            <person name="Pomraning K."/>
            <person name="Kopchinskiy A."/>
            <person name="Karimi Aghcheh R."/>
            <person name="Atanasova L."/>
            <person name="Chenthamara K."/>
            <person name="Baker S.E."/>
            <person name="Zhang R."/>
            <person name="Shen Q."/>
            <person name="Freitag M."/>
            <person name="Kubicek C.P."/>
            <person name="Druzhinina I.S."/>
        </authorList>
    </citation>
    <scope>NUCLEOTIDE SEQUENCE [LARGE SCALE GENOMIC DNA]</scope>
    <source>
        <strain evidence="2 3">CBS 125925</strain>
    </source>
</reference>
<dbReference type="OrthoDB" id="10401766at2759"/>
<evidence type="ECO:0000313" key="3">
    <source>
        <dbReference type="Proteomes" id="UP000219286"/>
    </source>
</evidence>
<keyword evidence="3" id="KW-1185">Reference proteome</keyword>